<evidence type="ECO:0000313" key="7">
    <source>
        <dbReference type="EMBL" id="PIS23204.1"/>
    </source>
</evidence>
<accession>A0A2H0XE41</accession>
<organism evidence="7 8">
    <name type="scientific">candidate division WWE3 bacterium CG08_land_8_20_14_0_20_40_13</name>
    <dbReference type="NCBI Taxonomy" id="1975084"/>
    <lineage>
        <taxon>Bacteria</taxon>
        <taxon>Katanobacteria</taxon>
    </lineage>
</organism>
<dbReference type="InterPro" id="IPR035566">
    <property type="entry name" value="Ribosomal_protein_bL20_C"/>
</dbReference>
<evidence type="ECO:0000256" key="4">
    <source>
        <dbReference type="ARBA" id="ARBA00035172"/>
    </source>
</evidence>
<dbReference type="Proteomes" id="UP000230340">
    <property type="component" value="Unassembled WGS sequence"/>
</dbReference>
<dbReference type="Pfam" id="PF00453">
    <property type="entry name" value="Ribosomal_L20"/>
    <property type="match status" value="1"/>
</dbReference>
<evidence type="ECO:0000256" key="6">
    <source>
        <dbReference type="RuleBase" id="RU000560"/>
    </source>
</evidence>
<dbReference type="AlphaFoldDB" id="A0A2H0XE41"/>
<dbReference type="NCBIfam" id="TIGR01032">
    <property type="entry name" value="rplT_bact"/>
    <property type="match status" value="1"/>
</dbReference>
<dbReference type="Gene3D" id="6.10.160.10">
    <property type="match status" value="1"/>
</dbReference>
<evidence type="ECO:0000313" key="8">
    <source>
        <dbReference type="Proteomes" id="UP000230340"/>
    </source>
</evidence>
<dbReference type="GO" id="GO:0000027">
    <property type="term" value="P:ribosomal large subunit assembly"/>
    <property type="evidence" value="ECO:0007669"/>
    <property type="project" value="UniProtKB-UniRule"/>
</dbReference>
<dbReference type="GO" id="GO:1990904">
    <property type="term" value="C:ribonucleoprotein complex"/>
    <property type="evidence" value="ECO:0007669"/>
    <property type="project" value="UniProtKB-KW"/>
</dbReference>
<dbReference type="SUPFAM" id="SSF74731">
    <property type="entry name" value="Ribosomal protein L20"/>
    <property type="match status" value="1"/>
</dbReference>
<comment type="caution">
    <text evidence="7">The sequence shown here is derived from an EMBL/GenBank/DDBJ whole genome shotgun (WGS) entry which is preliminary data.</text>
</comment>
<reference evidence="8" key="1">
    <citation type="submission" date="2017-09" db="EMBL/GenBank/DDBJ databases">
        <title>Depth-based differentiation of microbial function through sediment-hosted aquifers and enrichment of novel symbionts in the deep terrestrial subsurface.</title>
        <authorList>
            <person name="Probst A.J."/>
            <person name="Ladd B."/>
            <person name="Jarett J.K."/>
            <person name="Geller-Mcgrath D.E."/>
            <person name="Sieber C.M.K."/>
            <person name="Emerson J.B."/>
            <person name="Anantharaman K."/>
            <person name="Thomas B.C."/>
            <person name="Malmstrom R."/>
            <person name="Stieglmeier M."/>
            <person name="Klingl A."/>
            <person name="Woyke T."/>
            <person name="Ryan C.M."/>
            <person name="Banfield J.F."/>
        </authorList>
    </citation>
    <scope>NUCLEOTIDE SEQUENCE [LARGE SCALE GENOMIC DNA]</scope>
</reference>
<comment type="function">
    <text evidence="5 6">Binds directly to 23S ribosomal RNA and is necessary for the in vitro assembly process of the 50S ribosomal subunit. It is not involved in the protein synthesizing functions of that subunit.</text>
</comment>
<dbReference type="PRINTS" id="PR00062">
    <property type="entry name" value="RIBOSOMALL20"/>
</dbReference>
<proteinExistence type="inferred from homology"/>
<dbReference type="GO" id="GO:0003735">
    <property type="term" value="F:structural constituent of ribosome"/>
    <property type="evidence" value="ECO:0007669"/>
    <property type="project" value="InterPro"/>
</dbReference>
<evidence type="ECO:0000256" key="3">
    <source>
        <dbReference type="ARBA" id="ARBA00023274"/>
    </source>
</evidence>
<dbReference type="CDD" id="cd07026">
    <property type="entry name" value="Ribosomal_L20"/>
    <property type="match status" value="1"/>
</dbReference>
<dbReference type="PANTHER" id="PTHR10986">
    <property type="entry name" value="39S RIBOSOMAL PROTEIN L20"/>
    <property type="match status" value="1"/>
</dbReference>
<comment type="similarity">
    <text evidence="1 5 6">Belongs to the bacterial ribosomal protein bL20 family.</text>
</comment>
<name>A0A2H0XE41_UNCKA</name>
<evidence type="ECO:0000256" key="2">
    <source>
        <dbReference type="ARBA" id="ARBA00022980"/>
    </source>
</evidence>
<dbReference type="InterPro" id="IPR005813">
    <property type="entry name" value="Ribosomal_bL20"/>
</dbReference>
<keyword evidence="5 6" id="KW-0699">rRNA-binding</keyword>
<keyword evidence="5 6" id="KW-0694">RNA-binding</keyword>
<dbReference type="EMBL" id="PEYT01000009">
    <property type="protein sequence ID" value="PIS23204.1"/>
    <property type="molecule type" value="Genomic_DNA"/>
</dbReference>
<dbReference type="Gene3D" id="1.10.1900.20">
    <property type="entry name" value="Ribosomal protein L20"/>
    <property type="match status" value="1"/>
</dbReference>
<dbReference type="GO" id="GO:0005840">
    <property type="term" value="C:ribosome"/>
    <property type="evidence" value="ECO:0007669"/>
    <property type="project" value="UniProtKB-KW"/>
</dbReference>
<dbReference type="GO" id="GO:0019843">
    <property type="term" value="F:rRNA binding"/>
    <property type="evidence" value="ECO:0007669"/>
    <property type="project" value="UniProtKB-UniRule"/>
</dbReference>
<dbReference type="HAMAP" id="MF_00382">
    <property type="entry name" value="Ribosomal_bL20"/>
    <property type="match status" value="1"/>
</dbReference>
<evidence type="ECO:0000256" key="1">
    <source>
        <dbReference type="ARBA" id="ARBA00007698"/>
    </source>
</evidence>
<evidence type="ECO:0000256" key="5">
    <source>
        <dbReference type="HAMAP-Rule" id="MF_00382"/>
    </source>
</evidence>
<keyword evidence="2 5" id="KW-0689">Ribosomal protein</keyword>
<protein>
    <recommendedName>
        <fullName evidence="4 5">Large ribosomal subunit protein bL20</fullName>
    </recommendedName>
</protein>
<sequence>MPRAKTGTKRSDKHKKILKAVKGYKLTRSKHFKRANEAYLKAGEEAFAGRRIKRRDLRTLWIQRIGAALSEYGLKYGMFISALKKNKITLDRKILSDLGTRHPKVFKAVVESVKTKE</sequence>
<keyword evidence="3 5" id="KW-0687">Ribonucleoprotein</keyword>
<dbReference type="FunFam" id="1.10.1900.20:FF:000001">
    <property type="entry name" value="50S ribosomal protein L20"/>
    <property type="match status" value="1"/>
</dbReference>
<gene>
    <name evidence="5" type="primary">rplT</name>
    <name evidence="7" type="ORF">COT49_01460</name>
</gene>
<dbReference type="GO" id="GO:0006412">
    <property type="term" value="P:translation"/>
    <property type="evidence" value="ECO:0007669"/>
    <property type="project" value="InterPro"/>
</dbReference>